<dbReference type="Proteomes" id="UP001153269">
    <property type="component" value="Unassembled WGS sequence"/>
</dbReference>
<feature type="region of interest" description="Disordered" evidence="1">
    <location>
        <begin position="93"/>
        <end position="116"/>
    </location>
</feature>
<evidence type="ECO:0000313" key="3">
    <source>
        <dbReference type="Proteomes" id="UP001153269"/>
    </source>
</evidence>
<dbReference type="EMBL" id="CADEAL010000462">
    <property type="protein sequence ID" value="CAB1420534.1"/>
    <property type="molecule type" value="Genomic_DNA"/>
</dbReference>
<reference evidence="2" key="1">
    <citation type="submission" date="2020-03" db="EMBL/GenBank/DDBJ databases">
        <authorList>
            <person name="Weist P."/>
        </authorList>
    </citation>
    <scope>NUCLEOTIDE SEQUENCE</scope>
</reference>
<keyword evidence="3" id="KW-1185">Reference proteome</keyword>
<proteinExistence type="predicted"/>
<evidence type="ECO:0000256" key="1">
    <source>
        <dbReference type="SAM" id="MobiDB-lite"/>
    </source>
</evidence>
<feature type="compositionally biased region" description="Basic and acidic residues" evidence="1">
    <location>
        <begin position="103"/>
        <end position="116"/>
    </location>
</feature>
<accession>A0A9N7TX32</accession>
<sequence length="116" mass="12271">MAAATPPAKRCYNIRALVNKSTAWGQSTSRTLSSLLDMRGNKMGSLRNDCPALMTHIFAVCEAVNDSPQRAAGAAVSPSAVTTHSQAVSLPVALRSSPSCSQSREETHTPRSPDCK</sequence>
<name>A0A9N7TX32_PLEPL</name>
<dbReference type="AlphaFoldDB" id="A0A9N7TX32"/>
<gene>
    <name evidence="2" type="ORF">PLEPLA_LOCUS8409</name>
</gene>
<organism evidence="2 3">
    <name type="scientific">Pleuronectes platessa</name>
    <name type="common">European plaice</name>
    <dbReference type="NCBI Taxonomy" id="8262"/>
    <lineage>
        <taxon>Eukaryota</taxon>
        <taxon>Metazoa</taxon>
        <taxon>Chordata</taxon>
        <taxon>Craniata</taxon>
        <taxon>Vertebrata</taxon>
        <taxon>Euteleostomi</taxon>
        <taxon>Actinopterygii</taxon>
        <taxon>Neopterygii</taxon>
        <taxon>Teleostei</taxon>
        <taxon>Neoteleostei</taxon>
        <taxon>Acanthomorphata</taxon>
        <taxon>Carangaria</taxon>
        <taxon>Pleuronectiformes</taxon>
        <taxon>Pleuronectoidei</taxon>
        <taxon>Pleuronectidae</taxon>
        <taxon>Pleuronectes</taxon>
    </lineage>
</organism>
<evidence type="ECO:0000313" key="2">
    <source>
        <dbReference type="EMBL" id="CAB1420534.1"/>
    </source>
</evidence>
<protein>
    <submittedName>
        <fullName evidence="2">Uncharacterized protein</fullName>
    </submittedName>
</protein>
<comment type="caution">
    <text evidence="2">The sequence shown here is derived from an EMBL/GenBank/DDBJ whole genome shotgun (WGS) entry which is preliminary data.</text>
</comment>